<sequence>AILSRALCGLLNAKSMLAEVTNKTNQKEAFSLPGLCWSFGSLALISFTGFIVGYFLLPETYFSNFEQKSLLHSNVELRSSNPNSRTYTYHQLRGLEFSNIKLLLILNSVGILNLIANFLQNSTPNYIIDTANGVAQTLSALAHVIGPAIH</sequence>
<proteinExistence type="predicted"/>
<reference evidence="1" key="1">
    <citation type="submission" date="2021-06" db="EMBL/GenBank/DDBJ databases">
        <authorList>
            <person name="Kallberg Y."/>
            <person name="Tangrot J."/>
            <person name="Rosling A."/>
        </authorList>
    </citation>
    <scope>NUCLEOTIDE SEQUENCE</scope>
    <source>
        <strain evidence="1">AU212A</strain>
    </source>
</reference>
<evidence type="ECO:0000313" key="2">
    <source>
        <dbReference type="Proteomes" id="UP000789860"/>
    </source>
</evidence>
<accession>A0ACA9M2T2</accession>
<organism evidence="1 2">
    <name type="scientific">Scutellospora calospora</name>
    <dbReference type="NCBI Taxonomy" id="85575"/>
    <lineage>
        <taxon>Eukaryota</taxon>
        <taxon>Fungi</taxon>
        <taxon>Fungi incertae sedis</taxon>
        <taxon>Mucoromycota</taxon>
        <taxon>Glomeromycotina</taxon>
        <taxon>Glomeromycetes</taxon>
        <taxon>Diversisporales</taxon>
        <taxon>Gigasporaceae</taxon>
        <taxon>Scutellospora</taxon>
    </lineage>
</organism>
<dbReference type="Proteomes" id="UP000789860">
    <property type="component" value="Unassembled WGS sequence"/>
</dbReference>
<dbReference type="EMBL" id="CAJVPM010009433">
    <property type="protein sequence ID" value="CAG8564099.1"/>
    <property type="molecule type" value="Genomic_DNA"/>
</dbReference>
<gene>
    <name evidence="1" type="ORF">SCALOS_LOCUS5615</name>
</gene>
<comment type="caution">
    <text evidence="1">The sequence shown here is derived from an EMBL/GenBank/DDBJ whole genome shotgun (WGS) entry which is preliminary data.</text>
</comment>
<feature type="non-terminal residue" evidence="1">
    <location>
        <position position="150"/>
    </location>
</feature>
<name>A0ACA9M2T2_9GLOM</name>
<protein>
    <submittedName>
        <fullName evidence="1">6990_t:CDS:1</fullName>
    </submittedName>
</protein>
<feature type="non-terminal residue" evidence="1">
    <location>
        <position position="1"/>
    </location>
</feature>
<keyword evidence="2" id="KW-1185">Reference proteome</keyword>
<evidence type="ECO:0000313" key="1">
    <source>
        <dbReference type="EMBL" id="CAG8564099.1"/>
    </source>
</evidence>